<dbReference type="RefSeq" id="WP_307238854.1">
    <property type="nucleotide sequence ID" value="NZ_JAUSQZ010000001.1"/>
</dbReference>
<comment type="caution">
    <text evidence="2">The sequence shown here is derived from an EMBL/GenBank/DDBJ whole genome shotgun (WGS) entry which is preliminary data.</text>
</comment>
<keyword evidence="3" id="KW-1185">Reference proteome</keyword>
<dbReference type="EMBL" id="JAUSQZ010000001">
    <property type="protein sequence ID" value="MDP9825254.1"/>
    <property type="molecule type" value="Genomic_DNA"/>
</dbReference>
<proteinExistence type="predicted"/>
<sequence length="161" mass="16485">MYIERRILILVVAVVALIGAVLFVGLARNNSSDGSSSGGTGGGGSDGELHVAGSIIIIMLPVIGGGTPTTCEEMGENFEITVSDGTGARLKLLELTDPKQTTSGSPPSCDFKFAGDISSDSDVFDVTAGPSSNSLYSNIAPSKQTVSRDKLGSVPMTLTPF</sequence>
<keyword evidence="1" id="KW-1133">Transmembrane helix</keyword>
<evidence type="ECO:0000313" key="2">
    <source>
        <dbReference type="EMBL" id="MDP9825254.1"/>
    </source>
</evidence>
<keyword evidence="1" id="KW-0812">Transmembrane</keyword>
<protein>
    <submittedName>
        <fullName evidence="2">Uncharacterized protein</fullName>
    </submittedName>
</protein>
<evidence type="ECO:0000313" key="3">
    <source>
        <dbReference type="Proteomes" id="UP001235712"/>
    </source>
</evidence>
<evidence type="ECO:0000256" key="1">
    <source>
        <dbReference type="SAM" id="Phobius"/>
    </source>
</evidence>
<gene>
    <name evidence="2" type="ORF">J2S57_001003</name>
</gene>
<organism evidence="2 3">
    <name type="scientific">Kineosporia succinea</name>
    <dbReference type="NCBI Taxonomy" id="84632"/>
    <lineage>
        <taxon>Bacteria</taxon>
        <taxon>Bacillati</taxon>
        <taxon>Actinomycetota</taxon>
        <taxon>Actinomycetes</taxon>
        <taxon>Kineosporiales</taxon>
        <taxon>Kineosporiaceae</taxon>
        <taxon>Kineosporia</taxon>
    </lineage>
</organism>
<feature type="transmembrane region" description="Helical" evidence="1">
    <location>
        <begin position="7"/>
        <end position="27"/>
    </location>
</feature>
<accession>A0ABT9NYP5</accession>
<reference evidence="2 3" key="1">
    <citation type="submission" date="2023-07" db="EMBL/GenBank/DDBJ databases">
        <title>Sequencing the genomes of 1000 actinobacteria strains.</title>
        <authorList>
            <person name="Klenk H.-P."/>
        </authorList>
    </citation>
    <scope>NUCLEOTIDE SEQUENCE [LARGE SCALE GENOMIC DNA]</scope>
    <source>
        <strain evidence="2 3">DSM 44388</strain>
    </source>
</reference>
<dbReference type="Proteomes" id="UP001235712">
    <property type="component" value="Unassembled WGS sequence"/>
</dbReference>
<keyword evidence="1" id="KW-0472">Membrane</keyword>
<name>A0ABT9NYP5_9ACTN</name>